<evidence type="ECO:0000313" key="1">
    <source>
        <dbReference type="EMBL" id="JAE20610.1"/>
    </source>
</evidence>
<proteinExistence type="predicted"/>
<reference evidence="1" key="2">
    <citation type="journal article" date="2015" name="Data Brief">
        <title>Shoot transcriptome of the giant reed, Arundo donax.</title>
        <authorList>
            <person name="Barrero R.A."/>
            <person name="Guerrero F.D."/>
            <person name="Moolhuijzen P."/>
            <person name="Goolsby J.A."/>
            <person name="Tidwell J."/>
            <person name="Bellgard S.E."/>
            <person name="Bellgard M.I."/>
        </authorList>
    </citation>
    <scope>NUCLEOTIDE SEQUENCE</scope>
    <source>
        <tissue evidence="1">Shoot tissue taken approximately 20 cm above the soil surface</tissue>
    </source>
</reference>
<name>A0A0A9G6D8_ARUDO</name>
<reference evidence="1" key="1">
    <citation type="submission" date="2014-09" db="EMBL/GenBank/DDBJ databases">
        <authorList>
            <person name="Magalhaes I.L.F."/>
            <person name="Oliveira U."/>
            <person name="Santos F.R."/>
            <person name="Vidigal T.H.D.A."/>
            <person name="Brescovit A.D."/>
            <person name="Santos A.J."/>
        </authorList>
    </citation>
    <scope>NUCLEOTIDE SEQUENCE</scope>
    <source>
        <tissue evidence="1">Shoot tissue taken approximately 20 cm above the soil surface</tissue>
    </source>
</reference>
<dbReference type="AlphaFoldDB" id="A0A0A9G6D8"/>
<sequence length="33" mass="3667">MEETLLILSPYLHSLLYLGACCTDPDVFPPDLS</sequence>
<accession>A0A0A9G6D8</accession>
<organism evidence="1">
    <name type="scientific">Arundo donax</name>
    <name type="common">Giant reed</name>
    <name type="synonym">Donax arundinaceus</name>
    <dbReference type="NCBI Taxonomy" id="35708"/>
    <lineage>
        <taxon>Eukaryota</taxon>
        <taxon>Viridiplantae</taxon>
        <taxon>Streptophyta</taxon>
        <taxon>Embryophyta</taxon>
        <taxon>Tracheophyta</taxon>
        <taxon>Spermatophyta</taxon>
        <taxon>Magnoliopsida</taxon>
        <taxon>Liliopsida</taxon>
        <taxon>Poales</taxon>
        <taxon>Poaceae</taxon>
        <taxon>PACMAD clade</taxon>
        <taxon>Arundinoideae</taxon>
        <taxon>Arundineae</taxon>
        <taxon>Arundo</taxon>
    </lineage>
</organism>
<protein>
    <submittedName>
        <fullName evidence="1">Uncharacterized protein</fullName>
    </submittedName>
</protein>
<dbReference type="EMBL" id="GBRH01177286">
    <property type="protein sequence ID" value="JAE20610.1"/>
    <property type="molecule type" value="Transcribed_RNA"/>
</dbReference>